<keyword evidence="4 6" id="KW-0378">Hydrolase</keyword>
<dbReference type="PROSITE" id="PS50853">
    <property type="entry name" value="FN3"/>
    <property type="match status" value="1"/>
</dbReference>
<dbReference type="InterPro" id="IPR036852">
    <property type="entry name" value="Peptidase_S8/S53_dom_sf"/>
</dbReference>
<dbReference type="Pfam" id="PF00082">
    <property type="entry name" value="Peptidase_S8"/>
    <property type="match status" value="1"/>
</dbReference>
<dbReference type="InterPro" id="IPR034204">
    <property type="entry name" value="PfSUB1-like_cat_dom"/>
</dbReference>
<dbReference type="InterPro" id="IPR022398">
    <property type="entry name" value="Peptidase_S8_His-AS"/>
</dbReference>
<evidence type="ECO:0000256" key="6">
    <source>
        <dbReference type="PROSITE-ProRule" id="PRU01240"/>
    </source>
</evidence>
<dbReference type="PANTHER" id="PTHR43806:SF11">
    <property type="entry name" value="CEREVISIN-RELATED"/>
    <property type="match status" value="1"/>
</dbReference>
<dbReference type="InterPro" id="IPR003961">
    <property type="entry name" value="FN3_dom"/>
</dbReference>
<organism evidence="9 10">
    <name type="scientific">Candidatus Kerfeldbacteria bacterium CG15_BIG_FIL_POST_REV_8_21_14_020_45_12</name>
    <dbReference type="NCBI Taxonomy" id="2014247"/>
    <lineage>
        <taxon>Bacteria</taxon>
        <taxon>Candidatus Kerfeldiibacteriota</taxon>
    </lineage>
</organism>
<dbReference type="PROSITE" id="PS00136">
    <property type="entry name" value="SUBTILASE_ASP"/>
    <property type="match status" value="1"/>
</dbReference>
<dbReference type="GO" id="GO:0006508">
    <property type="term" value="P:proteolysis"/>
    <property type="evidence" value="ECO:0007669"/>
    <property type="project" value="UniProtKB-KW"/>
</dbReference>
<evidence type="ECO:0000259" key="8">
    <source>
        <dbReference type="PROSITE" id="PS50853"/>
    </source>
</evidence>
<dbReference type="CDD" id="cd07473">
    <property type="entry name" value="Peptidases_S8_Subtilisin_like"/>
    <property type="match status" value="1"/>
</dbReference>
<protein>
    <recommendedName>
        <fullName evidence="8">Fibronectin type-III domain-containing protein</fullName>
    </recommendedName>
</protein>
<feature type="domain" description="Fibronectin type-III" evidence="8">
    <location>
        <begin position="551"/>
        <end position="645"/>
    </location>
</feature>
<evidence type="ECO:0000256" key="3">
    <source>
        <dbReference type="ARBA" id="ARBA00022729"/>
    </source>
</evidence>
<dbReference type="EMBL" id="PFGC01000042">
    <property type="protein sequence ID" value="PIW36689.1"/>
    <property type="molecule type" value="Genomic_DNA"/>
</dbReference>
<evidence type="ECO:0000256" key="5">
    <source>
        <dbReference type="ARBA" id="ARBA00022825"/>
    </source>
</evidence>
<dbReference type="CDD" id="cd00063">
    <property type="entry name" value="FN3"/>
    <property type="match status" value="1"/>
</dbReference>
<comment type="caution">
    <text evidence="9">The sequence shown here is derived from an EMBL/GenBank/DDBJ whole genome shotgun (WGS) entry which is preliminary data.</text>
</comment>
<sequence>MIHFVKKWRWLLLPGVMGAVFFRISPVLADNFPTPEYSEDVVLVRYAPTINDWTAFMLGEQPSISEIESVTIPAEVSAESYVEQLAGDASILTVEREVIRRATATPSDAKYAFQWHHYQDDVSISSETAWDTQAGSSEVVVAVIDSGVDLDHEDIADNIWVNEGEVVGNGIDDDGNGYVDDVNGYDFVDGNGDPTPSPNGSNDDDYNGVDSGTTHGTHVAGIIGGVGNNSIGVAGVNWQVSIMAVQVLDDEGAGGDAEISEGIEYAVDNGASIINLSLGGFGTTSALESAVAYAVSHGVLVVSALGNNGLSVNDLGFYPACYDDVIGVTSVGYDGEASYFTNYGTDCADIAAPGENIYSTLYTDDPTNDFTTDYGYMSGTSMATPVVVGVAALLKAERSDITDSQFYDVLTSSAVDTGLESKYGVGRVDAATALAGLEVLDNPPAPTISAYNAASLNKTYSDGARKADRKPYFSWSEPSDPDGIAGYYVYFGTDAQADPELEGTFQTARSFEPSSKISGDDVSYYLRLKSLDNANDVTVTASTHEYIIDTEVAEPEGVTTSLVSDGVKVEWNKVKGQHVSRYIVRRKNLSANGDFKKIGSVASTDTAFTDSSVKRNKRYQYRVRAKDDLSNVATSTKNTRKFYPRERVVVGAGPGGAPQVRIYNLKNRSFEETWYAFDENLRTGVEVAVGQFDADKKDEVVVALDAGSLPLVGVFDGDGERLEQFLAYDPGFSGGVRVGTGDFDGDGLDEIVTVPGEGGSPHVRVFEKNGSEILSFMALDGVFTGGTYVTGLDWNGDGIDEIVVGAGQGGGPQVMVYNGRTGAVLTNMNVYDESFHGGVRVARTNFGSGNDVLAVTPVSSSSHTLMFEKNEDQLVAISPGFSVFTESYTAGATVGGGDLNQQKEDRLIAGTNGDTQSAVSVFTKEGEEKHTFFPFGSGTFAVRVASGWVN</sequence>
<dbReference type="InterPro" id="IPR023828">
    <property type="entry name" value="Peptidase_S8_Ser-AS"/>
</dbReference>
<evidence type="ECO:0000256" key="1">
    <source>
        <dbReference type="ARBA" id="ARBA00011073"/>
    </source>
</evidence>
<dbReference type="PRINTS" id="PR00723">
    <property type="entry name" value="SUBTILISIN"/>
</dbReference>
<feature type="active site" description="Charge relay system" evidence="6">
    <location>
        <position position="145"/>
    </location>
</feature>
<dbReference type="Gene3D" id="2.130.10.130">
    <property type="entry name" value="Integrin alpha, N-terminal"/>
    <property type="match status" value="1"/>
</dbReference>
<keyword evidence="2 6" id="KW-0645">Protease</keyword>
<dbReference type="SUPFAM" id="SSF49265">
    <property type="entry name" value="Fibronectin type III"/>
    <property type="match status" value="1"/>
</dbReference>
<dbReference type="Gene3D" id="3.40.50.200">
    <property type="entry name" value="Peptidase S8/S53 domain"/>
    <property type="match status" value="1"/>
</dbReference>
<comment type="similarity">
    <text evidence="1 6 7">Belongs to the peptidase S8 family.</text>
</comment>
<keyword evidence="5 6" id="KW-0720">Serine protease</keyword>
<evidence type="ECO:0000256" key="7">
    <source>
        <dbReference type="RuleBase" id="RU003355"/>
    </source>
</evidence>
<dbReference type="InterPro" id="IPR000209">
    <property type="entry name" value="Peptidase_S8/S53_dom"/>
</dbReference>
<dbReference type="PROSITE" id="PS00138">
    <property type="entry name" value="SUBTILASE_SER"/>
    <property type="match status" value="1"/>
</dbReference>
<dbReference type="GO" id="GO:0004252">
    <property type="term" value="F:serine-type endopeptidase activity"/>
    <property type="evidence" value="ECO:0007669"/>
    <property type="project" value="UniProtKB-UniRule"/>
</dbReference>
<name>A0A2M7H3B0_9BACT</name>
<dbReference type="Proteomes" id="UP000230292">
    <property type="component" value="Unassembled WGS sequence"/>
</dbReference>
<dbReference type="InterPro" id="IPR050131">
    <property type="entry name" value="Peptidase_S8_subtilisin-like"/>
</dbReference>
<accession>A0A2M7H3B0</accession>
<dbReference type="PROSITE" id="PS51892">
    <property type="entry name" value="SUBTILASE"/>
    <property type="match status" value="1"/>
</dbReference>
<dbReference type="PANTHER" id="PTHR43806">
    <property type="entry name" value="PEPTIDASE S8"/>
    <property type="match status" value="1"/>
</dbReference>
<dbReference type="PROSITE" id="PS00137">
    <property type="entry name" value="SUBTILASE_HIS"/>
    <property type="match status" value="1"/>
</dbReference>
<dbReference type="InterPro" id="IPR028994">
    <property type="entry name" value="Integrin_alpha_N"/>
</dbReference>
<feature type="active site" description="Charge relay system" evidence="6">
    <location>
        <position position="215"/>
    </location>
</feature>
<dbReference type="InterPro" id="IPR015500">
    <property type="entry name" value="Peptidase_S8_subtilisin-rel"/>
</dbReference>
<dbReference type="InterPro" id="IPR023827">
    <property type="entry name" value="Peptidase_S8_Asp-AS"/>
</dbReference>
<dbReference type="SUPFAM" id="SSF69318">
    <property type="entry name" value="Integrin alpha N-terminal domain"/>
    <property type="match status" value="1"/>
</dbReference>
<dbReference type="AlphaFoldDB" id="A0A2M7H3B0"/>
<evidence type="ECO:0000256" key="2">
    <source>
        <dbReference type="ARBA" id="ARBA00022670"/>
    </source>
</evidence>
<reference evidence="9 10" key="1">
    <citation type="submission" date="2017-09" db="EMBL/GenBank/DDBJ databases">
        <title>Depth-based differentiation of microbial function through sediment-hosted aquifers and enrichment of novel symbionts in the deep terrestrial subsurface.</title>
        <authorList>
            <person name="Probst A.J."/>
            <person name="Ladd B."/>
            <person name="Jarett J.K."/>
            <person name="Geller-Mcgrath D.E."/>
            <person name="Sieber C.M."/>
            <person name="Emerson J.B."/>
            <person name="Anantharaman K."/>
            <person name="Thomas B.C."/>
            <person name="Malmstrom R."/>
            <person name="Stieglmeier M."/>
            <person name="Klingl A."/>
            <person name="Woyke T."/>
            <person name="Ryan C.M."/>
            <person name="Banfield J.F."/>
        </authorList>
    </citation>
    <scope>NUCLEOTIDE SEQUENCE [LARGE SCALE GENOMIC DNA]</scope>
    <source>
        <strain evidence="9">CG15_BIG_FIL_POST_REV_8_21_14_020_45_12</strain>
    </source>
</reference>
<proteinExistence type="inferred from homology"/>
<dbReference type="Pfam" id="PF13517">
    <property type="entry name" value="FG-GAP_3"/>
    <property type="match status" value="1"/>
</dbReference>
<evidence type="ECO:0000256" key="4">
    <source>
        <dbReference type="ARBA" id="ARBA00022801"/>
    </source>
</evidence>
<evidence type="ECO:0000313" key="9">
    <source>
        <dbReference type="EMBL" id="PIW36689.1"/>
    </source>
</evidence>
<feature type="active site" description="Charge relay system" evidence="6">
    <location>
        <position position="381"/>
    </location>
</feature>
<dbReference type="InterPro" id="IPR036116">
    <property type="entry name" value="FN3_sf"/>
</dbReference>
<gene>
    <name evidence="9" type="ORF">COW24_03955</name>
</gene>
<dbReference type="SUPFAM" id="SSF52743">
    <property type="entry name" value="Subtilisin-like"/>
    <property type="match status" value="1"/>
</dbReference>
<evidence type="ECO:0000313" key="10">
    <source>
        <dbReference type="Proteomes" id="UP000230292"/>
    </source>
</evidence>
<keyword evidence="3" id="KW-0732">Signal</keyword>
<dbReference type="InterPro" id="IPR013517">
    <property type="entry name" value="FG-GAP"/>
</dbReference>